<reference evidence="1 2" key="1">
    <citation type="submission" date="2021-06" db="EMBL/GenBank/DDBJ databases">
        <authorList>
            <person name="Palmer J.M."/>
        </authorList>
    </citation>
    <scope>NUCLEOTIDE SEQUENCE [LARGE SCALE GENOMIC DNA]</scope>
    <source>
        <strain evidence="1 2">AS_MEX2019</strain>
        <tissue evidence="1">Muscle</tissue>
    </source>
</reference>
<gene>
    <name evidence="1" type="ORF">AMECASPLE_019847</name>
</gene>
<sequence length="72" mass="8209">MPDCRGTPRKTIKSSDFTLSNERLVKMHRQGLAARIPSMFATAVTQDPHFICINQNTWLTSWWDALKGMTAE</sequence>
<dbReference type="Proteomes" id="UP001469553">
    <property type="component" value="Unassembled WGS sequence"/>
</dbReference>
<comment type="caution">
    <text evidence="1">The sequence shown here is derived from an EMBL/GenBank/DDBJ whole genome shotgun (WGS) entry which is preliminary data.</text>
</comment>
<keyword evidence="2" id="KW-1185">Reference proteome</keyword>
<protein>
    <submittedName>
        <fullName evidence="1">Uncharacterized protein</fullName>
    </submittedName>
</protein>
<organism evidence="1 2">
    <name type="scientific">Ameca splendens</name>
    <dbReference type="NCBI Taxonomy" id="208324"/>
    <lineage>
        <taxon>Eukaryota</taxon>
        <taxon>Metazoa</taxon>
        <taxon>Chordata</taxon>
        <taxon>Craniata</taxon>
        <taxon>Vertebrata</taxon>
        <taxon>Euteleostomi</taxon>
        <taxon>Actinopterygii</taxon>
        <taxon>Neopterygii</taxon>
        <taxon>Teleostei</taxon>
        <taxon>Neoteleostei</taxon>
        <taxon>Acanthomorphata</taxon>
        <taxon>Ovalentaria</taxon>
        <taxon>Atherinomorphae</taxon>
        <taxon>Cyprinodontiformes</taxon>
        <taxon>Goodeidae</taxon>
        <taxon>Ameca</taxon>
    </lineage>
</organism>
<accession>A0ABV1AA01</accession>
<proteinExistence type="predicted"/>
<evidence type="ECO:0000313" key="1">
    <source>
        <dbReference type="EMBL" id="MEQ2315220.1"/>
    </source>
</evidence>
<dbReference type="EMBL" id="JAHRIP010086266">
    <property type="protein sequence ID" value="MEQ2315220.1"/>
    <property type="molecule type" value="Genomic_DNA"/>
</dbReference>
<evidence type="ECO:0000313" key="2">
    <source>
        <dbReference type="Proteomes" id="UP001469553"/>
    </source>
</evidence>
<name>A0ABV1AA01_9TELE</name>